<gene>
    <name evidence="1" type="ORF">A3J46_04440</name>
</gene>
<dbReference type="EMBL" id="MGJP01000053">
    <property type="protein sequence ID" value="OGN08789.1"/>
    <property type="molecule type" value="Genomic_DNA"/>
</dbReference>
<reference evidence="1 2" key="1">
    <citation type="journal article" date="2016" name="Nat. Commun.">
        <title>Thousands of microbial genomes shed light on interconnected biogeochemical processes in an aquifer system.</title>
        <authorList>
            <person name="Anantharaman K."/>
            <person name="Brown C.T."/>
            <person name="Hug L.A."/>
            <person name="Sharon I."/>
            <person name="Castelle C.J."/>
            <person name="Probst A.J."/>
            <person name="Thomas B.C."/>
            <person name="Singh A."/>
            <person name="Wilkins M.J."/>
            <person name="Karaoz U."/>
            <person name="Brodie E.L."/>
            <person name="Williams K.H."/>
            <person name="Hubbard S.S."/>
            <person name="Banfield J.F."/>
        </authorList>
    </citation>
    <scope>NUCLEOTIDE SEQUENCE [LARGE SCALE GENOMIC DNA]</scope>
</reference>
<organism evidence="1 2">
    <name type="scientific">Candidatus Yanofskybacteria bacterium RIFCSPHIGHO2_02_FULL_41_11</name>
    <dbReference type="NCBI Taxonomy" id="1802675"/>
    <lineage>
        <taxon>Bacteria</taxon>
        <taxon>Candidatus Yanofskyibacteriota</taxon>
    </lineage>
</organism>
<dbReference type="Proteomes" id="UP000177167">
    <property type="component" value="Unassembled WGS sequence"/>
</dbReference>
<proteinExistence type="predicted"/>
<evidence type="ECO:0000313" key="1">
    <source>
        <dbReference type="EMBL" id="OGN08789.1"/>
    </source>
</evidence>
<comment type="caution">
    <text evidence="1">The sequence shown here is derived from an EMBL/GenBank/DDBJ whole genome shotgun (WGS) entry which is preliminary data.</text>
</comment>
<sequence>MLYNPQSLQGLMIRLGDLLKNLQTSVFTGQGFGRYYPVGSNSAYYRMIYTPDQMTVLHKSPSSPVEEKVVVDYEYKPLMEIGAVSFFIGQECIKTVSDFKDEEDGGLSILVKYLFLDPRIVLRCAEDVSRLPDNEAQECYTVTVLSDPIIETKVVCEFCVVNDRELSKMRVRKFLLGKEIYPQNMDITFSMPI</sequence>
<dbReference type="AlphaFoldDB" id="A0A1F8F942"/>
<protein>
    <submittedName>
        <fullName evidence="1">Uncharacterized protein</fullName>
    </submittedName>
</protein>
<evidence type="ECO:0000313" key="2">
    <source>
        <dbReference type="Proteomes" id="UP000177167"/>
    </source>
</evidence>
<accession>A0A1F8F942</accession>
<name>A0A1F8F942_9BACT</name>